<reference evidence="3" key="1">
    <citation type="submission" date="2023-03" db="EMBL/GenBank/DDBJ databases">
        <title>Chromosome-level genomes of two armyworms, Mythimna separata and Mythimna loreyi, provide insights into the biosynthesis and reception of sex pheromones.</title>
        <authorList>
            <person name="Zhao H."/>
        </authorList>
    </citation>
    <scope>NUCLEOTIDE SEQUENCE</scope>
    <source>
        <strain evidence="3">BeijingLab</strain>
        <tissue evidence="3">Pupa</tissue>
    </source>
</reference>
<gene>
    <name evidence="3" type="ORF">PYW07_000629</name>
</gene>
<protein>
    <recommendedName>
        <fullName evidence="2">Cilia- and flagella-associated protein 69 ARM repeats domain-containing protein</fullName>
    </recommendedName>
</protein>
<dbReference type="PANTHER" id="PTHR14716:SF0">
    <property type="entry name" value="CILIA- AND FLAGELLA-ASSOCIATED PROTEIN 69"/>
    <property type="match status" value="1"/>
</dbReference>
<dbReference type="AlphaFoldDB" id="A0AAD7Z1X4"/>
<proteinExistence type="predicted"/>
<organism evidence="3 4">
    <name type="scientific">Mythimna separata</name>
    <name type="common">Oriental armyworm</name>
    <name type="synonym">Pseudaletia separata</name>
    <dbReference type="NCBI Taxonomy" id="271217"/>
    <lineage>
        <taxon>Eukaryota</taxon>
        <taxon>Metazoa</taxon>
        <taxon>Ecdysozoa</taxon>
        <taxon>Arthropoda</taxon>
        <taxon>Hexapoda</taxon>
        <taxon>Insecta</taxon>
        <taxon>Pterygota</taxon>
        <taxon>Neoptera</taxon>
        <taxon>Endopterygota</taxon>
        <taxon>Lepidoptera</taxon>
        <taxon>Glossata</taxon>
        <taxon>Ditrysia</taxon>
        <taxon>Noctuoidea</taxon>
        <taxon>Noctuidae</taxon>
        <taxon>Noctuinae</taxon>
        <taxon>Hadenini</taxon>
        <taxon>Mythimna</taxon>
    </lineage>
</organism>
<dbReference type="Proteomes" id="UP001231518">
    <property type="component" value="Chromosome 1"/>
</dbReference>
<evidence type="ECO:0000256" key="1">
    <source>
        <dbReference type="SAM" id="SignalP"/>
    </source>
</evidence>
<feature type="signal peptide" evidence="1">
    <location>
        <begin position="1"/>
        <end position="17"/>
    </location>
</feature>
<dbReference type="GO" id="GO:1902093">
    <property type="term" value="P:positive regulation of flagellated sperm motility"/>
    <property type="evidence" value="ECO:0007669"/>
    <property type="project" value="TreeGrafter"/>
</dbReference>
<dbReference type="Pfam" id="PF21049">
    <property type="entry name" value="CFA69_ARM_rpt"/>
    <property type="match status" value="2"/>
</dbReference>
<feature type="domain" description="Cilia- and flagella-associated protein 69 ARM repeats" evidence="2">
    <location>
        <begin position="236"/>
        <end position="462"/>
    </location>
</feature>
<dbReference type="EMBL" id="JARGEI010000001">
    <property type="protein sequence ID" value="KAJ8737358.1"/>
    <property type="molecule type" value="Genomic_DNA"/>
</dbReference>
<evidence type="ECO:0000259" key="2">
    <source>
        <dbReference type="Pfam" id="PF21049"/>
    </source>
</evidence>
<evidence type="ECO:0000313" key="3">
    <source>
        <dbReference type="EMBL" id="KAJ8737358.1"/>
    </source>
</evidence>
<feature type="chain" id="PRO_5042000266" description="Cilia- and flagella-associated protein 69 ARM repeats domain-containing protein" evidence="1">
    <location>
        <begin position="18"/>
        <end position="522"/>
    </location>
</feature>
<dbReference type="PANTHER" id="PTHR14716">
    <property type="entry name" value="CILIA- AND FLAGELLA-ASSOCIATED PROTEIN 69"/>
    <property type="match status" value="1"/>
</dbReference>
<feature type="domain" description="Cilia- and flagella-associated protein 69 ARM repeats" evidence="2">
    <location>
        <begin position="57"/>
        <end position="206"/>
    </location>
</feature>
<keyword evidence="4" id="KW-1185">Reference proteome</keyword>
<sequence>MATTLSLMLVLLKTTYKYLEKNPAFRKELPAPDCYAQRCFIWAYRYECRARAHHHQRITLTVIATIMNKIFGDRLLLFSSILMPDIMSLSVLTELPPRNDWIGTVNFSTSQQDVQFKKTLIYFVVDLLKVFPYNRFMMESRCWLLGIMYLLDPGLCSLRSRWSPALFAELRKTALQALVCTIPLSDPTLVMKYGLIRRIMWYIEWYSESPYEIPVLYWCVRLLQVSTKHRSSPERGVVIQDLFDTHGIIIIMNLCYTLMGQKTPPVEKSQAVLSLSLRILTSCLAQTQRMTCVVYPGLKWPVSINGLARKMMDVVLYSLDKHYIVSERWIISLLNFIWEAIVWNENYREQFVSENGIYKLLDIITMTRAPVQCIALALVCDIARAGDAVGQLVTWRAHLGAASANPKVVDRGATIATLLATLFRRGCVSSGVRLSPSGVLQDLELPIMSLDARKELYNPDPNRSLGHRTPICLAAADLAGSCMSKAFAILHMLSEDLQHKVQLADETYNLYKNIQLAAEDEV</sequence>
<dbReference type="GO" id="GO:0097225">
    <property type="term" value="C:sperm midpiece"/>
    <property type="evidence" value="ECO:0007669"/>
    <property type="project" value="TreeGrafter"/>
</dbReference>
<dbReference type="GO" id="GO:0097730">
    <property type="term" value="C:non-motile cilium"/>
    <property type="evidence" value="ECO:0007669"/>
    <property type="project" value="TreeGrafter"/>
</dbReference>
<dbReference type="InterPro" id="IPR048733">
    <property type="entry name" value="CFA69_ARM_dom"/>
</dbReference>
<keyword evidence="1" id="KW-0732">Signal</keyword>
<comment type="caution">
    <text evidence="3">The sequence shown here is derived from an EMBL/GenBank/DDBJ whole genome shotgun (WGS) entry which is preliminary data.</text>
</comment>
<dbReference type="InterPro" id="IPR048732">
    <property type="entry name" value="CFA69"/>
</dbReference>
<name>A0AAD7Z1X4_MYTSE</name>
<evidence type="ECO:0000313" key="4">
    <source>
        <dbReference type="Proteomes" id="UP001231518"/>
    </source>
</evidence>
<accession>A0AAD7Z1X4</accession>